<feature type="compositionally biased region" description="Polar residues" evidence="1">
    <location>
        <begin position="32"/>
        <end position="41"/>
    </location>
</feature>
<evidence type="ECO:0000313" key="2">
    <source>
        <dbReference type="EMBL" id="MPC18314.1"/>
    </source>
</evidence>
<dbReference type="Proteomes" id="UP000324222">
    <property type="component" value="Unassembled WGS sequence"/>
</dbReference>
<reference evidence="2 3" key="1">
    <citation type="submission" date="2019-05" db="EMBL/GenBank/DDBJ databases">
        <title>Another draft genome of Portunus trituberculatus and its Hox gene families provides insights of decapod evolution.</title>
        <authorList>
            <person name="Jeong J.-H."/>
            <person name="Song I."/>
            <person name="Kim S."/>
            <person name="Choi T."/>
            <person name="Kim D."/>
            <person name="Ryu S."/>
            <person name="Kim W."/>
        </authorList>
    </citation>
    <scope>NUCLEOTIDE SEQUENCE [LARGE SCALE GENOMIC DNA]</scope>
    <source>
        <tissue evidence="2">Muscle</tissue>
    </source>
</reference>
<evidence type="ECO:0000256" key="1">
    <source>
        <dbReference type="SAM" id="MobiDB-lite"/>
    </source>
</evidence>
<dbReference type="EMBL" id="VSRR010000669">
    <property type="protein sequence ID" value="MPC18314.1"/>
    <property type="molecule type" value="Genomic_DNA"/>
</dbReference>
<evidence type="ECO:0000313" key="3">
    <source>
        <dbReference type="Proteomes" id="UP000324222"/>
    </source>
</evidence>
<name>A0A5B7DAE7_PORTR</name>
<dbReference type="AlphaFoldDB" id="A0A5B7DAE7"/>
<feature type="region of interest" description="Disordered" evidence="1">
    <location>
        <begin position="25"/>
        <end position="71"/>
    </location>
</feature>
<organism evidence="2 3">
    <name type="scientific">Portunus trituberculatus</name>
    <name type="common">Swimming crab</name>
    <name type="synonym">Neptunus trituberculatus</name>
    <dbReference type="NCBI Taxonomy" id="210409"/>
    <lineage>
        <taxon>Eukaryota</taxon>
        <taxon>Metazoa</taxon>
        <taxon>Ecdysozoa</taxon>
        <taxon>Arthropoda</taxon>
        <taxon>Crustacea</taxon>
        <taxon>Multicrustacea</taxon>
        <taxon>Malacostraca</taxon>
        <taxon>Eumalacostraca</taxon>
        <taxon>Eucarida</taxon>
        <taxon>Decapoda</taxon>
        <taxon>Pleocyemata</taxon>
        <taxon>Brachyura</taxon>
        <taxon>Eubrachyura</taxon>
        <taxon>Portunoidea</taxon>
        <taxon>Portunidae</taxon>
        <taxon>Portuninae</taxon>
        <taxon>Portunus</taxon>
    </lineage>
</organism>
<feature type="compositionally biased region" description="Pro residues" evidence="1">
    <location>
        <begin position="52"/>
        <end position="63"/>
    </location>
</feature>
<gene>
    <name evidence="2" type="ORF">E2C01_011192</name>
</gene>
<accession>A0A5B7DAE7</accession>
<proteinExistence type="predicted"/>
<comment type="caution">
    <text evidence="2">The sequence shown here is derived from an EMBL/GenBank/DDBJ whole genome shotgun (WGS) entry which is preliminary data.</text>
</comment>
<protein>
    <submittedName>
        <fullName evidence="2">Uncharacterized protein</fullName>
    </submittedName>
</protein>
<keyword evidence="3" id="KW-1185">Reference proteome</keyword>
<sequence>MYISLSASRILVKVKGLWRKHLQVQKKHLSAPSKQPQSTNPPGRDEAITPTPTVPCKPQPPPLRNHQHDTG</sequence>